<proteinExistence type="predicted"/>
<evidence type="ECO:0000313" key="2">
    <source>
        <dbReference type="EMBL" id="SNU78945.1"/>
    </source>
</evidence>
<reference evidence="2 4" key="2">
    <citation type="submission" date="2017-06" db="EMBL/GenBank/DDBJ databases">
        <authorList>
            <consortium name="Pathogen Informatics"/>
        </authorList>
    </citation>
    <scope>NUCLEOTIDE SEQUENCE [LARGE SCALE GENOMIC DNA]</scope>
    <source>
        <strain evidence="2 4">NCTC12230</strain>
    </source>
</reference>
<evidence type="ECO:0000313" key="3">
    <source>
        <dbReference type="Proteomes" id="UP000193466"/>
    </source>
</evidence>
<dbReference type="EMBL" id="MTBM01000034">
    <property type="protein sequence ID" value="OSI07343.1"/>
    <property type="molecule type" value="Genomic_DNA"/>
</dbReference>
<dbReference type="EMBL" id="LT906434">
    <property type="protein sequence ID" value="SNU78945.1"/>
    <property type="molecule type" value="Genomic_DNA"/>
</dbReference>
<dbReference type="Proteomes" id="UP000193466">
    <property type="component" value="Unassembled WGS sequence"/>
</dbReference>
<dbReference type="KEGG" id="nzo:SAMEA4504057_0431"/>
<dbReference type="Proteomes" id="UP000215033">
    <property type="component" value="Chromosome 1"/>
</dbReference>
<gene>
    <name evidence="1" type="ORF">BWD10_12065</name>
    <name evidence="2" type="ORF">SAMEA4504057_00431</name>
</gene>
<evidence type="ECO:0000313" key="4">
    <source>
        <dbReference type="Proteomes" id="UP000215033"/>
    </source>
</evidence>
<reference evidence="1 3" key="1">
    <citation type="submission" date="2017-01" db="EMBL/GenBank/DDBJ databases">
        <authorList>
            <person name="Wolfgang W.J."/>
            <person name="Cole J."/>
            <person name="Wroblewski D."/>
            <person name="Mcginnis J."/>
            <person name="Musser K.A."/>
        </authorList>
    </citation>
    <scope>NUCLEOTIDE SEQUENCE [LARGE SCALE GENOMIC DNA]</scope>
    <source>
        <strain evidence="1 3">DSM 21643</strain>
    </source>
</reference>
<name>A0AB38DNK7_9NEIS</name>
<accession>A0AB38DNK7</accession>
<dbReference type="AlphaFoldDB" id="A0AB38DNK7"/>
<keyword evidence="3" id="KW-1185">Reference proteome</keyword>
<evidence type="ECO:0000313" key="1">
    <source>
        <dbReference type="EMBL" id="OSI07343.1"/>
    </source>
</evidence>
<dbReference type="RefSeq" id="WP_085364556.1">
    <property type="nucleotide sequence ID" value="NZ_JAUNKT010000024.1"/>
</dbReference>
<sequence length="92" mass="11248">MKKIFTFLFLLFYLFIGIVHRVGEFDYSYMFFLKKPWSFKIFYYDHIGEREISDVPKEELKKYLSYCNANIFRQFPCTLEMQEEAKKSLIGK</sequence>
<protein>
    <submittedName>
        <fullName evidence="2">Uncharacterized protein</fullName>
    </submittedName>
</protein>
<organism evidence="2 4">
    <name type="scientific">Neisseria zoodegmatis</name>
    <dbReference type="NCBI Taxonomy" id="326523"/>
    <lineage>
        <taxon>Bacteria</taxon>
        <taxon>Pseudomonadati</taxon>
        <taxon>Pseudomonadota</taxon>
        <taxon>Betaproteobacteria</taxon>
        <taxon>Neisseriales</taxon>
        <taxon>Neisseriaceae</taxon>
        <taxon>Neisseria</taxon>
    </lineage>
</organism>